<dbReference type="Gene3D" id="2.160.20.10">
    <property type="entry name" value="Single-stranded right-handed beta-helix, Pectin lyase-like"/>
    <property type="match status" value="1"/>
</dbReference>
<dbReference type="AlphaFoldDB" id="A0A0P0YQG9"/>
<organism evidence="1">
    <name type="scientific">Klebsiella sp. 2812/50</name>
    <dbReference type="NCBI Taxonomy" id="1497801"/>
    <lineage>
        <taxon>Bacteria</taxon>
        <taxon>Pseudomonadati</taxon>
        <taxon>Pseudomonadota</taxon>
        <taxon>Gammaproteobacteria</taxon>
        <taxon>Enterobacterales</taxon>
        <taxon>Enterobacteriaceae</taxon>
        <taxon>Klebsiella/Raoultella group</taxon>
        <taxon>Klebsiella</taxon>
    </lineage>
</organism>
<dbReference type="EMBL" id="AB924561">
    <property type="protein sequence ID" value="BAT23436.1"/>
    <property type="molecule type" value="Genomic_DNA"/>
</dbReference>
<sequence length="531" mass="60723">MWFFSRRELIAKILPLTFFINNTEASTTTEENVPKEFINVQCYDSLRQIKPKFVGQRIYLKSYYPNSIHGGGIFVAIADNKEEDYGVTCKVNDDWAWVRIIDGPITPYMFGAFADGISNDSLYIQRAVDYYDGLYSTNDRAPRGEIYFPAGIYCIGDTITVRNGPISWRGDGIWNTIFVPLQNDSRYDNTFLFKFENEKWSSNQSRYLHEIMLCKFSVKGNYINRSAFYLGGCGWDCIIDAVHIWGVGQAAFVCYDLMDTTFRDVRINLCGMLVDASKAAENYTHPIMLLSRYDCCNAIRFDACHFEGNFTGVLYINGRANNISFVNMCKFEENGIGSKFGFSYPVIFIDSSLSESIRFNDMFVSHTSKIKNYFVKSNSKHLILNGGSYISPSDEYGFTGAKWFHIHRKDWNDNTRCIGAIINIDLIYVNYKDNEVPFKFENQVIVNINALRVAKPRNLAVISYSCQIYIKNITFLDAAELSNDTSLFEIGNKAGKVVLKVDSFEGNAKYLRWVNDSSPRKLNASEFSFPE</sequence>
<evidence type="ECO:0000313" key="1">
    <source>
        <dbReference type="EMBL" id="BAT23436.1"/>
    </source>
</evidence>
<accession>A0A0P0YQG9</accession>
<reference evidence="1" key="2">
    <citation type="journal article" date="2015" name="Sci. Rep.">
        <title>Genetic analysis of capsular polysaccharide synthesis gene clusters in 79 capsular types of Klebsiella spp.</title>
        <authorList>
            <person name="Pan Y.J."/>
            <person name="Lin T.L."/>
            <person name="Chen C.T."/>
            <person name="Chen Y.Y."/>
            <person name="Hsieh P.F."/>
            <person name="Hsu C.R."/>
            <person name="Wu M.C."/>
            <person name="Wang J.T."/>
        </authorList>
    </citation>
    <scope>NUCLEOTIDE SEQUENCE</scope>
    <source>
        <strain evidence="1">2812/50</strain>
    </source>
</reference>
<dbReference type="InterPro" id="IPR011050">
    <property type="entry name" value="Pectin_lyase_fold/virulence"/>
</dbReference>
<protein>
    <submittedName>
        <fullName evidence="1">Tail fiber protein</fullName>
    </submittedName>
</protein>
<dbReference type="SUPFAM" id="SSF51126">
    <property type="entry name" value="Pectin lyase-like"/>
    <property type="match status" value="1"/>
</dbReference>
<name>A0A0P0YQG9_9ENTR</name>
<proteinExistence type="predicted"/>
<reference evidence="1" key="1">
    <citation type="submission" date="2014-04" db="EMBL/GenBank/DDBJ databases">
        <authorList>
            <person name="Harrison E."/>
        </authorList>
    </citation>
    <scope>NUCLEOTIDE SEQUENCE</scope>
    <source>
        <strain evidence="1">2812/50</strain>
    </source>
</reference>
<dbReference type="InterPro" id="IPR012334">
    <property type="entry name" value="Pectin_lyas_fold"/>
</dbReference>